<feature type="region of interest" description="Disordered" evidence="1">
    <location>
        <begin position="61"/>
        <end position="107"/>
    </location>
</feature>
<accession>A0A319DLS0</accession>
<evidence type="ECO:0000313" key="2">
    <source>
        <dbReference type="EMBL" id="PYH92223.1"/>
    </source>
</evidence>
<dbReference type="AlphaFoldDB" id="A0A319DLS0"/>
<sequence length="107" mass="12019">MLLDTERCPKAQAPTARRPLPFRAQPRRPHKPGQIQARICLCFCFCFCFFFRAHVIISHQLPLPPPTGNRPQSTSNSPQVSLSRPVSRSPTGSPTREPEPTPEAWTS</sequence>
<dbReference type="VEuPathDB" id="FungiDB:BO71DRAFT_28845"/>
<dbReference type="Proteomes" id="UP000247810">
    <property type="component" value="Unassembled WGS sequence"/>
</dbReference>
<name>A0A319DLS0_9EURO</name>
<reference evidence="2 3" key="1">
    <citation type="submission" date="2018-02" db="EMBL/GenBank/DDBJ databases">
        <title>The genomes of Aspergillus section Nigri reveals drivers in fungal speciation.</title>
        <authorList>
            <consortium name="DOE Joint Genome Institute"/>
            <person name="Vesth T.C."/>
            <person name="Nybo J."/>
            <person name="Theobald S."/>
            <person name="Brandl J."/>
            <person name="Frisvad J.C."/>
            <person name="Nielsen K.F."/>
            <person name="Lyhne E.K."/>
            <person name="Kogle M.E."/>
            <person name="Kuo A."/>
            <person name="Riley R."/>
            <person name="Clum A."/>
            <person name="Nolan M."/>
            <person name="Lipzen A."/>
            <person name="Salamov A."/>
            <person name="Henrissat B."/>
            <person name="Wiebenga A."/>
            <person name="De vries R.P."/>
            <person name="Grigoriev I.V."/>
            <person name="Mortensen U.H."/>
            <person name="Andersen M.R."/>
            <person name="Baker S.E."/>
        </authorList>
    </citation>
    <scope>NUCLEOTIDE SEQUENCE [LARGE SCALE GENOMIC DNA]</scope>
    <source>
        <strain evidence="2 3">CBS 707.79</strain>
    </source>
</reference>
<feature type="region of interest" description="Disordered" evidence="1">
    <location>
        <begin position="1"/>
        <end position="30"/>
    </location>
</feature>
<keyword evidence="3" id="KW-1185">Reference proteome</keyword>
<evidence type="ECO:0000313" key="3">
    <source>
        <dbReference type="Proteomes" id="UP000247810"/>
    </source>
</evidence>
<gene>
    <name evidence="2" type="ORF">BO71DRAFT_28845</name>
</gene>
<feature type="compositionally biased region" description="Polar residues" evidence="1">
    <location>
        <begin position="69"/>
        <end position="94"/>
    </location>
</feature>
<evidence type="ECO:0000256" key="1">
    <source>
        <dbReference type="SAM" id="MobiDB-lite"/>
    </source>
</evidence>
<protein>
    <submittedName>
        <fullName evidence="2">Uncharacterized protein</fullName>
    </submittedName>
</protein>
<dbReference type="EMBL" id="KZ825922">
    <property type="protein sequence ID" value="PYH92223.1"/>
    <property type="molecule type" value="Genomic_DNA"/>
</dbReference>
<organism evidence="2 3">
    <name type="scientific">Aspergillus ellipticus CBS 707.79</name>
    <dbReference type="NCBI Taxonomy" id="1448320"/>
    <lineage>
        <taxon>Eukaryota</taxon>
        <taxon>Fungi</taxon>
        <taxon>Dikarya</taxon>
        <taxon>Ascomycota</taxon>
        <taxon>Pezizomycotina</taxon>
        <taxon>Eurotiomycetes</taxon>
        <taxon>Eurotiomycetidae</taxon>
        <taxon>Eurotiales</taxon>
        <taxon>Aspergillaceae</taxon>
        <taxon>Aspergillus</taxon>
        <taxon>Aspergillus subgen. Circumdati</taxon>
    </lineage>
</organism>
<proteinExistence type="predicted"/>